<dbReference type="InParanoid" id="A0A7X0JWD5"/>
<proteinExistence type="predicted"/>
<keyword evidence="3" id="KW-1185">Reference proteome</keyword>
<feature type="region of interest" description="Disordered" evidence="1">
    <location>
        <begin position="1"/>
        <end position="30"/>
    </location>
</feature>
<organism evidence="2 3">
    <name type="scientific">Pseudoteredinibacter isoporae</name>
    <dbReference type="NCBI Taxonomy" id="570281"/>
    <lineage>
        <taxon>Bacteria</taxon>
        <taxon>Pseudomonadati</taxon>
        <taxon>Pseudomonadota</taxon>
        <taxon>Gammaproteobacteria</taxon>
        <taxon>Cellvibrionales</taxon>
        <taxon>Cellvibrionaceae</taxon>
        <taxon>Pseudoteredinibacter</taxon>
    </lineage>
</organism>
<sequence>MPTELYQDDDSLTDSLLGRDDEVNHEKIST</sequence>
<dbReference type="Proteomes" id="UP000528457">
    <property type="component" value="Unassembled WGS sequence"/>
</dbReference>
<protein>
    <submittedName>
        <fullName evidence="2">Uncharacterized protein</fullName>
    </submittedName>
</protein>
<feature type="compositionally biased region" description="Acidic residues" evidence="1">
    <location>
        <begin position="1"/>
        <end position="12"/>
    </location>
</feature>
<gene>
    <name evidence="2" type="ORF">HNR48_003351</name>
</gene>
<feature type="compositionally biased region" description="Basic and acidic residues" evidence="1">
    <location>
        <begin position="17"/>
        <end position="30"/>
    </location>
</feature>
<evidence type="ECO:0000313" key="3">
    <source>
        <dbReference type="Proteomes" id="UP000528457"/>
    </source>
</evidence>
<name>A0A7X0JWD5_9GAMM</name>
<evidence type="ECO:0000313" key="2">
    <source>
        <dbReference type="EMBL" id="MBB6523049.1"/>
    </source>
</evidence>
<comment type="caution">
    <text evidence="2">The sequence shown here is derived from an EMBL/GenBank/DDBJ whole genome shotgun (WGS) entry which is preliminary data.</text>
</comment>
<accession>A0A7X0JWD5</accession>
<reference evidence="2 3" key="1">
    <citation type="submission" date="2020-08" db="EMBL/GenBank/DDBJ databases">
        <title>Genomic Encyclopedia of Type Strains, Phase IV (KMG-IV): sequencing the most valuable type-strain genomes for metagenomic binning, comparative biology and taxonomic classification.</title>
        <authorList>
            <person name="Goeker M."/>
        </authorList>
    </citation>
    <scope>NUCLEOTIDE SEQUENCE [LARGE SCALE GENOMIC DNA]</scope>
    <source>
        <strain evidence="2 3">DSM 22368</strain>
    </source>
</reference>
<evidence type="ECO:0000256" key="1">
    <source>
        <dbReference type="SAM" id="MobiDB-lite"/>
    </source>
</evidence>
<dbReference type="EMBL" id="JACHHT010000003">
    <property type="protein sequence ID" value="MBB6523049.1"/>
    <property type="molecule type" value="Genomic_DNA"/>
</dbReference>
<dbReference type="AlphaFoldDB" id="A0A7X0JWD5"/>